<dbReference type="EMBL" id="GGEC01036448">
    <property type="protein sequence ID" value="MBX16932.1"/>
    <property type="molecule type" value="Transcribed_RNA"/>
</dbReference>
<reference evidence="1" key="1">
    <citation type="submission" date="2018-02" db="EMBL/GenBank/DDBJ databases">
        <title>Rhizophora mucronata_Transcriptome.</title>
        <authorList>
            <person name="Meera S.P."/>
            <person name="Sreeshan A."/>
            <person name="Augustine A."/>
        </authorList>
    </citation>
    <scope>NUCLEOTIDE SEQUENCE</scope>
    <source>
        <tissue evidence="1">Leaf</tissue>
    </source>
</reference>
<name>A0A2P2LG26_RHIMU</name>
<dbReference type="AlphaFoldDB" id="A0A2P2LG26"/>
<evidence type="ECO:0000313" key="1">
    <source>
        <dbReference type="EMBL" id="MBX16932.1"/>
    </source>
</evidence>
<protein>
    <submittedName>
        <fullName evidence="1">Uncharacterized protein</fullName>
    </submittedName>
</protein>
<proteinExistence type="predicted"/>
<sequence length="58" mass="6689">MQSHHAISQKNCLFLQLDFGTTTSRYNHLIENLLGHFFLHSDSIQTQGRQKTRANCLS</sequence>
<accession>A0A2P2LG26</accession>
<organism evidence="1">
    <name type="scientific">Rhizophora mucronata</name>
    <name type="common">Asiatic mangrove</name>
    <dbReference type="NCBI Taxonomy" id="61149"/>
    <lineage>
        <taxon>Eukaryota</taxon>
        <taxon>Viridiplantae</taxon>
        <taxon>Streptophyta</taxon>
        <taxon>Embryophyta</taxon>
        <taxon>Tracheophyta</taxon>
        <taxon>Spermatophyta</taxon>
        <taxon>Magnoliopsida</taxon>
        <taxon>eudicotyledons</taxon>
        <taxon>Gunneridae</taxon>
        <taxon>Pentapetalae</taxon>
        <taxon>rosids</taxon>
        <taxon>fabids</taxon>
        <taxon>Malpighiales</taxon>
        <taxon>Rhizophoraceae</taxon>
        <taxon>Rhizophora</taxon>
    </lineage>
</organism>